<dbReference type="Proteomes" id="UP000037185">
    <property type="component" value="Unassembled WGS sequence"/>
</dbReference>
<evidence type="ECO:0000313" key="2">
    <source>
        <dbReference type="Proteomes" id="UP000037185"/>
    </source>
</evidence>
<accession>A0ACC4W6W9</accession>
<comment type="caution">
    <text evidence="1">The sequence shown here is derived from an EMBL/GenBank/DDBJ whole genome shotgun (WGS) entry which is preliminary data.</text>
</comment>
<organism evidence="1 2">
    <name type="scientific">Streptomyces fradiae</name>
    <name type="common">Streptomyces roseoflavus</name>
    <dbReference type="NCBI Taxonomy" id="1906"/>
    <lineage>
        <taxon>Bacteria</taxon>
        <taxon>Bacillati</taxon>
        <taxon>Actinomycetota</taxon>
        <taxon>Actinomycetes</taxon>
        <taxon>Kitasatosporales</taxon>
        <taxon>Streptomycetaceae</taxon>
        <taxon>Streptomyces</taxon>
    </lineage>
</organism>
<name>A0ACC4W6W9_STRFR</name>
<keyword evidence="2" id="KW-1185">Reference proteome</keyword>
<protein>
    <submittedName>
        <fullName evidence="1">Uncharacterized protein</fullName>
    </submittedName>
</protein>
<gene>
    <name evidence="1" type="ORF">ADZ36_22990</name>
</gene>
<reference evidence="1" key="1">
    <citation type="submission" date="2015-07" db="EMBL/GenBank/DDBJ databases">
        <title>Draft genome sequence of Streptomyces fradiae, a resistant strain to nitron-oligomycin.</title>
        <authorList>
            <person name="Vatlin A.A."/>
            <person name="Bekker O.B."/>
            <person name="Danilenko V.N."/>
        </authorList>
    </citation>
    <scope>NUCLEOTIDE SEQUENCE</scope>
    <source>
        <strain evidence="1">Olg1-1</strain>
    </source>
</reference>
<proteinExistence type="predicted"/>
<dbReference type="EMBL" id="LGSP01000055">
    <property type="protein sequence ID" value="KNE80238.1"/>
    <property type="molecule type" value="Genomic_DNA"/>
</dbReference>
<sequence>MNSHRTTHVPGRRTRALRAALIALPGLWVLSVAGWELLRPAGPDLTPLLAAAPALACAGSGRRCCVLVSGGGALLVLALLGFLDGGRATGLHLGVSCAVVTALVAACLSTGRGRRLLRELERTRAVAVAAQQVLLRPLPAAVGGFTTAVRHLSATRGASVGGDLYEALVTPYGVRIVVGDVRGHGLAAIGTVAAVLGCFREAAHAEPDLAGVLRRLDRALGRHLREGPGEEDRDPYGPDGSAEEFVTVLLVELRPDEELSVLNCGHPWPYRLRTGGCGGRHGGVETVDGHELSGAAGTGPGCRDGGTQPPGRHGEPGGMGHGNKPMAPLDPKKAPNPAPTGKAENAASVEECEEGTVSPPTGSPVQPLSDAGPLPPLGAFPLPDRLQEERLPPLRPGELLLLHTDGAEDARDAARRFFPLARTLETAVSSGAVHTPEELVDRVEAALLRHTGGRLADDVALLAIRRGAARVPSGRTAPESTGGTVAPPAAAG</sequence>
<evidence type="ECO:0000313" key="1">
    <source>
        <dbReference type="EMBL" id="KNE80238.1"/>
    </source>
</evidence>